<proteinExistence type="predicted"/>
<protein>
    <submittedName>
        <fullName evidence="2">Uncharacterized protein</fullName>
    </submittedName>
</protein>
<dbReference type="EnsemblPlants" id="Zm00001eb091770_T001">
    <property type="protein sequence ID" value="Zm00001eb091770_P001"/>
    <property type="gene ID" value="Zm00001eb091770"/>
</dbReference>
<sequence length="146" mass="15940">MSRLRLHRSRTLLHATTHGEVPAQTFLRTPSQMPKRRRGGARRGIKTATRATRPQAKPCAHAQRETERTQRSPAVCSLGAMASAANVRARQAAGGLHRGGRRHLRLDRRRAPEKSGDDDQGAAAGPEGDEGGRAQQTTDVVQDARR</sequence>
<evidence type="ECO:0000313" key="2">
    <source>
        <dbReference type="EnsemblPlants" id="Zm00001eb091770_P001"/>
    </source>
</evidence>
<feature type="compositionally biased region" description="Basic residues" evidence="1">
    <location>
        <begin position="98"/>
        <end position="108"/>
    </location>
</feature>
<evidence type="ECO:0000313" key="3">
    <source>
        <dbReference type="Proteomes" id="UP000007305"/>
    </source>
</evidence>
<dbReference type="Gramene" id="Zm00001eb091770_T001">
    <property type="protein sequence ID" value="Zm00001eb091770_P001"/>
    <property type="gene ID" value="Zm00001eb091770"/>
</dbReference>
<reference evidence="2" key="3">
    <citation type="submission" date="2021-05" db="UniProtKB">
        <authorList>
            <consortium name="EnsemblPlants"/>
        </authorList>
    </citation>
    <scope>IDENTIFICATION</scope>
    <source>
        <strain evidence="2">cv. B73</strain>
    </source>
</reference>
<accession>A0A804MJW4</accession>
<reference evidence="3" key="1">
    <citation type="submission" date="2015-12" db="EMBL/GenBank/DDBJ databases">
        <title>Update maize B73 reference genome by single molecule sequencing technologies.</title>
        <authorList>
            <consortium name="Maize Genome Sequencing Project"/>
            <person name="Ware D."/>
        </authorList>
    </citation>
    <scope>NUCLEOTIDE SEQUENCE [LARGE SCALE GENOMIC DNA]</scope>
    <source>
        <strain evidence="3">cv. B73</strain>
    </source>
</reference>
<keyword evidence="3" id="KW-1185">Reference proteome</keyword>
<reference evidence="2" key="2">
    <citation type="submission" date="2019-07" db="EMBL/GenBank/DDBJ databases">
        <authorList>
            <person name="Seetharam A."/>
            <person name="Woodhouse M."/>
            <person name="Cannon E."/>
        </authorList>
    </citation>
    <scope>NUCLEOTIDE SEQUENCE [LARGE SCALE GENOMIC DNA]</scope>
    <source>
        <strain evidence="2">cv. B73</strain>
    </source>
</reference>
<dbReference type="Proteomes" id="UP000007305">
    <property type="component" value="Chromosome 2"/>
</dbReference>
<feature type="region of interest" description="Disordered" evidence="1">
    <location>
        <begin position="89"/>
        <end position="146"/>
    </location>
</feature>
<organism evidence="2 3">
    <name type="scientific">Zea mays</name>
    <name type="common">Maize</name>
    <dbReference type="NCBI Taxonomy" id="4577"/>
    <lineage>
        <taxon>Eukaryota</taxon>
        <taxon>Viridiplantae</taxon>
        <taxon>Streptophyta</taxon>
        <taxon>Embryophyta</taxon>
        <taxon>Tracheophyta</taxon>
        <taxon>Spermatophyta</taxon>
        <taxon>Magnoliopsida</taxon>
        <taxon>Liliopsida</taxon>
        <taxon>Poales</taxon>
        <taxon>Poaceae</taxon>
        <taxon>PACMAD clade</taxon>
        <taxon>Panicoideae</taxon>
        <taxon>Andropogonodae</taxon>
        <taxon>Andropogoneae</taxon>
        <taxon>Tripsacinae</taxon>
        <taxon>Zea</taxon>
    </lineage>
</organism>
<name>A0A804MJW4_MAIZE</name>
<feature type="region of interest" description="Disordered" evidence="1">
    <location>
        <begin position="29"/>
        <end position="74"/>
    </location>
</feature>
<dbReference type="AlphaFoldDB" id="A0A804MJW4"/>
<feature type="compositionally biased region" description="Basic residues" evidence="1">
    <location>
        <begin position="34"/>
        <end position="45"/>
    </location>
</feature>
<dbReference type="InParanoid" id="A0A804MJW4"/>
<evidence type="ECO:0000256" key="1">
    <source>
        <dbReference type="SAM" id="MobiDB-lite"/>
    </source>
</evidence>